<dbReference type="InterPro" id="IPR052200">
    <property type="entry name" value="Protoporphyrinogen_IX_DH"/>
</dbReference>
<dbReference type="GO" id="GO:0070819">
    <property type="term" value="F:menaquinone-dependent protoporphyrinogen oxidase activity"/>
    <property type="evidence" value="ECO:0007669"/>
    <property type="project" value="TreeGrafter"/>
</dbReference>
<sequence>MARILIVYESKYGQTEKISRFIADKMKARGHSVDLLEAHAKSTDLSHYRTIIVGGPVYANGYPRALSKWVRNHSGDLNIKPTAFFSVCLGVMQKDQTVQRSEARIVQGFFRKTNWLPKKWAIFAGALNYSRYGWFTKRIMHTIAKRSGADTDWNRDYEYTDWKEVSQFADDVLAIQNEEPMNMNLVF</sequence>
<dbReference type="GO" id="GO:0004729">
    <property type="term" value="F:oxygen-dependent protoporphyrinogen oxidase activity"/>
    <property type="evidence" value="ECO:0007669"/>
    <property type="project" value="UniProtKB-EC"/>
</dbReference>
<evidence type="ECO:0000313" key="2">
    <source>
        <dbReference type="EMBL" id="CAE80677.1"/>
    </source>
</evidence>
<keyword evidence="3" id="KW-1185">Reference proteome</keyword>
<dbReference type="eggNOG" id="COG4635">
    <property type="taxonomic scope" value="Bacteria"/>
</dbReference>
<dbReference type="GO" id="GO:0010181">
    <property type="term" value="F:FMN binding"/>
    <property type="evidence" value="ECO:0007669"/>
    <property type="project" value="InterPro"/>
</dbReference>
<dbReference type="RefSeq" id="WP_011165280.1">
    <property type="nucleotide sequence ID" value="NC_005363.1"/>
</dbReference>
<dbReference type="PANTHER" id="PTHR38030:SF2">
    <property type="entry name" value="PROTOPORPHYRINOGEN IX DEHYDROGENASE [QUINONE]"/>
    <property type="match status" value="1"/>
</dbReference>
<name>Q6MJ84_BDEBA</name>
<evidence type="ECO:0000313" key="3">
    <source>
        <dbReference type="Proteomes" id="UP000008080"/>
    </source>
</evidence>
<dbReference type="SUPFAM" id="SSF52218">
    <property type="entry name" value="Flavoproteins"/>
    <property type="match status" value="1"/>
</dbReference>
<dbReference type="KEGG" id="bba:Bd2899"/>
<dbReference type="PANTHER" id="PTHR38030">
    <property type="entry name" value="PROTOPORPHYRINOGEN IX DEHYDROGENASE [MENAQUINONE]"/>
    <property type="match status" value="1"/>
</dbReference>
<dbReference type="AlphaFoldDB" id="Q6MJ84"/>
<dbReference type="PROSITE" id="PS50902">
    <property type="entry name" value="FLAVODOXIN_LIKE"/>
    <property type="match status" value="1"/>
</dbReference>
<gene>
    <name evidence="2" type="primary">hemG</name>
    <name evidence="2" type="ordered locus">Bd2899</name>
</gene>
<accession>Q6MJ84</accession>
<dbReference type="GeneID" id="93014685"/>
<dbReference type="EC" id="1.3.3.4" evidence="2"/>
<dbReference type="InterPro" id="IPR029039">
    <property type="entry name" value="Flavoprotein-like_sf"/>
</dbReference>
<dbReference type="InterPro" id="IPR026816">
    <property type="entry name" value="Flavodoxin_dom"/>
</dbReference>
<evidence type="ECO:0000259" key="1">
    <source>
        <dbReference type="PROSITE" id="PS50902"/>
    </source>
</evidence>
<dbReference type="Gene3D" id="3.40.50.360">
    <property type="match status" value="1"/>
</dbReference>
<proteinExistence type="predicted"/>
<feature type="domain" description="Flavodoxin-like" evidence="1">
    <location>
        <begin position="4"/>
        <end position="173"/>
    </location>
</feature>
<dbReference type="STRING" id="264462.Bd2899"/>
<organism evidence="2 3">
    <name type="scientific">Bdellovibrio bacteriovorus (strain ATCC 15356 / DSM 50701 / NCIMB 9529 / HD100)</name>
    <dbReference type="NCBI Taxonomy" id="264462"/>
    <lineage>
        <taxon>Bacteria</taxon>
        <taxon>Pseudomonadati</taxon>
        <taxon>Bdellovibrionota</taxon>
        <taxon>Bdellovibrionia</taxon>
        <taxon>Bdellovibrionales</taxon>
        <taxon>Pseudobdellovibrionaceae</taxon>
        <taxon>Bdellovibrio</taxon>
    </lineage>
</organism>
<dbReference type="InterPro" id="IPR008254">
    <property type="entry name" value="Flavodoxin/NO_synth"/>
</dbReference>
<dbReference type="Pfam" id="PF12724">
    <property type="entry name" value="Flavodoxin_5"/>
    <property type="match status" value="1"/>
</dbReference>
<dbReference type="GO" id="GO:0006783">
    <property type="term" value="P:heme biosynthetic process"/>
    <property type="evidence" value="ECO:0007669"/>
    <property type="project" value="TreeGrafter"/>
</dbReference>
<keyword evidence="2" id="KW-0560">Oxidoreductase</keyword>
<dbReference type="EMBL" id="BX842654">
    <property type="protein sequence ID" value="CAE80677.1"/>
    <property type="molecule type" value="Genomic_DNA"/>
</dbReference>
<dbReference type="Proteomes" id="UP000008080">
    <property type="component" value="Chromosome"/>
</dbReference>
<dbReference type="HOGENOM" id="CLU_094839_0_1_7"/>
<protein>
    <submittedName>
        <fullName evidence="2">Protoporphyrinogen oxidase</fullName>
        <ecNumber evidence="2">1.3.3.4</ecNumber>
    </submittedName>
</protein>
<reference evidence="2 3" key="1">
    <citation type="journal article" date="2004" name="Science">
        <title>A predator unmasked: life cycle of Bdellovibrio bacteriovorus from a genomic perspective.</title>
        <authorList>
            <person name="Rendulic S."/>
            <person name="Jagtap P."/>
            <person name="Rosinus A."/>
            <person name="Eppinger M."/>
            <person name="Baar C."/>
            <person name="Lanz C."/>
            <person name="Keller H."/>
            <person name="Lambert C."/>
            <person name="Evans K.J."/>
            <person name="Goesmann A."/>
            <person name="Meyer F."/>
            <person name="Sockett R.E."/>
            <person name="Schuster S.C."/>
        </authorList>
    </citation>
    <scope>NUCLEOTIDE SEQUENCE [LARGE SCALE GENOMIC DNA]</scope>
    <source>
        <strain evidence="3">ATCC 15356 / DSM 50701 / NCIMB 9529 / HD100</strain>
    </source>
</reference>